<keyword evidence="1" id="KW-0863">Zinc-finger</keyword>
<dbReference type="HOGENOM" id="CLU_386016_0_0_1"/>
<dbReference type="Gene3D" id="3.40.50.10190">
    <property type="entry name" value="BRCT domain"/>
    <property type="match status" value="1"/>
</dbReference>
<accession>T1IQD8</accession>
<dbReference type="Pfam" id="PF00098">
    <property type="entry name" value="zf-CCHC"/>
    <property type="match status" value="1"/>
</dbReference>
<dbReference type="STRING" id="126957.T1IQD8"/>
<evidence type="ECO:0000259" key="3">
    <source>
        <dbReference type="PROSITE" id="PS50158"/>
    </source>
</evidence>
<dbReference type="PROSITE" id="PS50172">
    <property type="entry name" value="BRCT"/>
    <property type="match status" value="1"/>
</dbReference>
<feature type="domain" description="CCHC-type" evidence="3">
    <location>
        <begin position="694"/>
        <end position="709"/>
    </location>
</feature>
<dbReference type="AlphaFoldDB" id="T1IQD8"/>
<dbReference type="Gene3D" id="4.10.60.10">
    <property type="entry name" value="Zinc finger, CCHC-type"/>
    <property type="match status" value="1"/>
</dbReference>
<name>T1IQD8_STRMM</name>
<dbReference type="SMART" id="SM00292">
    <property type="entry name" value="BRCT"/>
    <property type="match status" value="1"/>
</dbReference>
<dbReference type="SMART" id="SM00343">
    <property type="entry name" value="ZnF_C2HC"/>
    <property type="match status" value="1"/>
</dbReference>
<evidence type="ECO:0000256" key="1">
    <source>
        <dbReference type="PROSITE-ProRule" id="PRU00047"/>
    </source>
</evidence>
<reference evidence="6" key="1">
    <citation type="submission" date="2011-05" db="EMBL/GenBank/DDBJ databases">
        <authorList>
            <person name="Richards S.R."/>
            <person name="Qu J."/>
            <person name="Jiang H."/>
            <person name="Jhangiani S.N."/>
            <person name="Agravi P."/>
            <person name="Goodspeed R."/>
            <person name="Gross S."/>
            <person name="Mandapat C."/>
            <person name="Jackson L."/>
            <person name="Mathew T."/>
            <person name="Pu L."/>
            <person name="Thornton R."/>
            <person name="Saada N."/>
            <person name="Wilczek-Boney K.B."/>
            <person name="Lee S."/>
            <person name="Kovar C."/>
            <person name="Wu Y."/>
            <person name="Scherer S.E."/>
            <person name="Worley K.C."/>
            <person name="Muzny D.M."/>
            <person name="Gibbs R."/>
        </authorList>
    </citation>
    <scope>NUCLEOTIDE SEQUENCE</scope>
    <source>
        <strain evidence="6">Brora</strain>
    </source>
</reference>
<dbReference type="FunFam" id="3.40.50.10190:FF:000018">
    <property type="entry name" value="DNA topoisomerase 2-binding protein 1"/>
    <property type="match status" value="1"/>
</dbReference>
<feature type="region of interest" description="Disordered" evidence="2">
    <location>
        <begin position="666"/>
        <end position="687"/>
    </location>
</feature>
<dbReference type="GO" id="GO:1990166">
    <property type="term" value="P:protein localization to site of double-strand break"/>
    <property type="evidence" value="ECO:0007669"/>
    <property type="project" value="TreeGrafter"/>
</dbReference>
<dbReference type="eggNOG" id="KOG1929">
    <property type="taxonomic scope" value="Eukaryota"/>
</dbReference>
<dbReference type="PANTHER" id="PTHR46677">
    <property type="entry name" value="SMC5-SMC6 COMPLEX LOCALIZATION FACTOR PROTEIN 1"/>
    <property type="match status" value="1"/>
</dbReference>
<dbReference type="CDD" id="cd17738">
    <property type="entry name" value="BRCT_TopBP1_rpt7"/>
    <property type="match status" value="1"/>
</dbReference>
<protein>
    <recommendedName>
        <fullName evidence="7">CCHC-type domain-containing protein</fullName>
    </recommendedName>
</protein>
<evidence type="ECO:0008006" key="7">
    <source>
        <dbReference type="Google" id="ProtNLM"/>
    </source>
</evidence>
<dbReference type="Pfam" id="PF16770">
    <property type="entry name" value="RTT107_BRCT_5"/>
    <property type="match status" value="1"/>
</dbReference>
<dbReference type="SUPFAM" id="SSF57756">
    <property type="entry name" value="Retrovirus zinc finger-like domains"/>
    <property type="match status" value="1"/>
</dbReference>
<proteinExistence type="predicted"/>
<keyword evidence="6" id="KW-1185">Reference proteome</keyword>
<dbReference type="InterPro" id="IPR042479">
    <property type="entry name" value="Slf1"/>
</dbReference>
<dbReference type="InterPro" id="IPR036875">
    <property type="entry name" value="Znf_CCHC_sf"/>
</dbReference>
<keyword evidence="1" id="KW-0862">Zinc</keyword>
<dbReference type="GO" id="GO:0006974">
    <property type="term" value="P:DNA damage response"/>
    <property type="evidence" value="ECO:0007669"/>
    <property type="project" value="TreeGrafter"/>
</dbReference>
<dbReference type="InterPro" id="IPR036420">
    <property type="entry name" value="BRCT_dom_sf"/>
</dbReference>
<feature type="compositionally biased region" description="Polar residues" evidence="2">
    <location>
        <begin position="667"/>
        <end position="682"/>
    </location>
</feature>
<dbReference type="EnsemblMetazoa" id="SMAR003249-RA">
    <property type="protein sequence ID" value="SMAR003249-PA"/>
    <property type="gene ID" value="SMAR003249"/>
</dbReference>
<dbReference type="EMBL" id="AFFK01018308">
    <property type="status" value="NOT_ANNOTATED_CDS"/>
    <property type="molecule type" value="Genomic_DNA"/>
</dbReference>
<dbReference type="Proteomes" id="UP000014500">
    <property type="component" value="Unassembled WGS sequence"/>
</dbReference>
<dbReference type="Pfam" id="PF14223">
    <property type="entry name" value="Retrotran_gag_2"/>
    <property type="match status" value="1"/>
</dbReference>
<reference evidence="5" key="2">
    <citation type="submission" date="2015-02" db="UniProtKB">
        <authorList>
            <consortium name="EnsemblMetazoa"/>
        </authorList>
    </citation>
    <scope>IDENTIFICATION</scope>
</reference>
<evidence type="ECO:0000259" key="4">
    <source>
        <dbReference type="PROSITE" id="PS50172"/>
    </source>
</evidence>
<feature type="domain" description="BRCT" evidence="4">
    <location>
        <begin position="1"/>
        <end position="94"/>
    </location>
</feature>
<dbReference type="GO" id="GO:0035861">
    <property type="term" value="C:site of double-strand break"/>
    <property type="evidence" value="ECO:0007669"/>
    <property type="project" value="TreeGrafter"/>
</dbReference>
<dbReference type="GO" id="GO:0005634">
    <property type="term" value="C:nucleus"/>
    <property type="evidence" value="ECO:0007669"/>
    <property type="project" value="TreeGrafter"/>
</dbReference>
<dbReference type="InterPro" id="IPR001878">
    <property type="entry name" value="Znf_CCHC"/>
</dbReference>
<evidence type="ECO:0000313" key="6">
    <source>
        <dbReference type="Proteomes" id="UP000014500"/>
    </source>
</evidence>
<dbReference type="SUPFAM" id="SSF52113">
    <property type="entry name" value="BRCT domain"/>
    <property type="match status" value="1"/>
</dbReference>
<dbReference type="GO" id="GO:2000781">
    <property type="term" value="P:positive regulation of double-strand break repair"/>
    <property type="evidence" value="ECO:0007669"/>
    <property type="project" value="InterPro"/>
</dbReference>
<dbReference type="PROSITE" id="PS50158">
    <property type="entry name" value="ZF_CCHC"/>
    <property type="match status" value="1"/>
</dbReference>
<dbReference type="InterPro" id="IPR001357">
    <property type="entry name" value="BRCT_dom"/>
</dbReference>
<dbReference type="GO" id="GO:0008270">
    <property type="term" value="F:zinc ion binding"/>
    <property type="evidence" value="ECO:0007669"/>
    <property type="project" value="UniProtKB-KW"/>
</dbReference>
<organism evidence="5 6">
    <name type="scientific">Strigamia maritima</name>
    <name type="common">European centipede</name>
    <name type="synonym">Geophilus maritimus</name>
    <dbReference type="NCBI Taxonomy" id="126957"/>
    <lineage>
        <taxon>Eukaryota</taxon>
        <taxon>Metazoa</taxon>
        <taxon>Ecdysozoa</taxon>
        <taxon>Arthropoda</taxon>
        <taxon>Myriapoda</taxon>
        <taxon>Chilopoda</taxon>
        <taxon>Pleurostigmophora</taxon>
        <taxon>Geophilomorpha</taxon>
        <taxon>Linotaeniidae</taxon>
        <taxon>Strigamia</taxon>
    </lineage>
</organism>
<sequence>MRPRYRFMFTGFRQKDTDQRAHLVNKIQRLGGIYYEAEHFKLNCTHVICARLCRSVVLVKFLCACAAGKWVVTPEFIEKSFDASGWLKEEDYEWKFSDLPINANDALVANLLPGNIEKDYLLAKHLSYLSANWIIETFINGSILIAGGAKVVTKTPPVFDFSLISPSNSDDNDIKFVLVTENQSFLTPIFRSNVLCISTDYIRNFLLKDVKDYSTSCIFESCFIDEDWRSSLCNFTKLISPCYLIPAEVIRKLIDTLLLNAPCEAAASQMYSFLTQMLRVLPPHNFILQKCVCLSKQPTCIKISEKTQFQHTLFLHFLQLLLEQDFAFFIRRYSELNSAAGRPMIVRLLWGTKSALSLNNSCSELLNYLVASIHKAALYTTILALQKLNALMLESARLSEAQDGAVGDIPYNAVILIQALFHHVRSYKLSGQSSLLVLDSMELAWSKMLLAQILLDATSQLINNAQLWQKGIVCPVFKKLNELNYVSWKRDMLACLASKGLSKFIDPKHAVAAGATAADVTLFETSQSKAGGIIYLGIEDKLKCLLDGLEGPADRWDKLAKTYEPKSKARISRLLGEFHLAQMKENESIILFLNRITQLARDLSLAGKIIPDDDIAYRMTCTLPSEYHNVVSIMHRWDDAQFTAANVEKTLIEEFESLKSRELLGVNPNNSSDNSALSTNQKNPKRKQNKEIICFNCGIKGHYSSDCRKKPKKEIK</sequence>
<evidence type="ECO:0000313" key="5">
    <source>
        <dbReference type="EnsemblMetazoa" id="SMAR003249-PA"/>
    </source>
</evidence>
<dbReference type="GO" id="GO:0003676">
    <property type="term" value="F:nucleic acid binding"/>
    <property type="evidence" value="ECO:0007669"/>
    <property type="project" value="InterPro"/>
</dbReference>
<dbReference type="eggNOG" id="KOG0017">
    <property type="taxonomic scope" value="Eukaryota"/>
</dbReference>
<keyword evidence="1" id="KW-0479">Metal-binding</keyword>
<evidence type="ECO:0000256" key="2">
    <source>
        <dbReference type="SAM" id="MobiDB-lite"/>
    </source>
</evidence>
<dbReference type="PANTHER" id="PTHR46677:SF1">
    <property type="entry name" value="SMC5-SMC6 COMPLEX LOCALIZATION FACTOR PROTEIN 1"/>
    <property type="match status" value="1"/>
</dbReference>